<dbReference type="EMBL" id="JAIXNE010000001">
    <property type="protein sequence ID" value="MCA6073692.1"/>
    <property type="molecule type" value="Genomic_DNA"/>
</dbReference>
<organism evidence="2 3">
    <name type="scientific">Fulvivirga sedimenti</name>
    <dbReference type="NCBI Taxonomy" id="2879465"/>
    <lineage>
        <taxon>Bacteria</taxon>
        <taxon>Pseudomonadati</taxon>
        <taxon>Bacteroidota</taxon>
        <taxon>Cytophagia</taxon>
        <taxon>Cytophagales</taxon>
        <taxon>Fulvivirgaceae</taxon>
        <taxon>Fulvivirga</taxon>
    </lineage>
</organism>
<accession>A0A9X1HN82</accession>
<keyword evidence="1" id="KW-0732">Signal</keyword>
<dbReference type="RefSeq" id="WP_225696803.1">
    <property type="nucleotide sequence ID" value="NZ_JAIXNE010000001.1"/>
</dbReference>
<evidence type="ECO:0000313" key="3">
    <source>
        <dbReference type="Proteomes" id="UP001139409"/>
    </source>
</evidence>
<protein>
    <submittedName>
        <fullName evidence="2">DUF4252 domain-containing protein</fullName>
    </submittedName>
</protein>
<proteinExistence type="predicted"/>
<keyword evidence="3" id="KW-1185">Reference proteome</keyword>
<comment type="caution">
    <text evidence="2">The sequence shown here is derived from an EMBL/GenBank/DDBJ whole genome shotgun (WGS) entry which is preliminary data.</text>
</comment>
<name>A0A9X1HN82_9BACT</name>
<dbReference type="InterPro" id="IPR025348">
    <property type="entry name" value="DUF4252"/>
</dbReference>
<gene>
    <name evidence="2" type="ORF">LDX50_02380</name>
</gene>
<dbReference type="AlphaFoldDB" id="A0A9X1HN82"/>
<dbReference type="Proteomes" id="UP001139409">
    <property type="component" value="Unassembled WGS sequence"/>
</dbReference>
<reference evidence="2" key="1">
    <citation type="submission" date="2021-09" db="EMBL/GenBank/DDBJ databases">
        <title>Fulvivirga sp. isolated from coastal sediment.</title>
        <authorList>
            <person name="Yu H."/>
        </authorList>
    </citation>
    <scope>NUCLEOTIDE SEQUENCE</scope>
    <source>
        <strain evidence="2">1062</strain>
    </source>
</reference>
<sequence>MKRLFLLAVAFLVQMPLLMAQSETTNQFHEDHEEAMALFFYRNSLRMLNMKDNPQLDELIRDIEKMKFLRISKSESDFDKNQYKDLVGKYHNEEFEDLMTIRSEGSNLNVFIKEKDKVTKGLVILLDNDDDFAILDIKGAVPLDRVAELMNYVRSTEDLDLNWD</sequence>
<feature type="chain" id="PRO_5040854606" evidence="1">
    <location>
        <begin position="21"/>
        <end position="164"/>
    </location>
</feature>
<dbReference type="Pfam" id="PF14060">
    <property type="entry name" value="DUF4252"/>
    <property type="match status" value="1"/>
</dbReference>
<feature type="signal peptide" evidence="1">
    <location>
        <begin position="1"/>
        <end position="20"/>
    </location>
</feature>
<evidence type="ECO:0000313" key="2">
    <source>
        <dbReference type="EMBL" id="MCA6073692.1"/>
    </source>
</evidence>
<evidence type="ECO:0000256" key="1">
    <source>
        <dbReference type="SAM" id="SignalP"/>
    </source>
</evidence>